<dbReference type="OrthoDB" id="312015at2759"/>
<sequence>MMNNRHQINVTTLDMNSHFATTLNNESDNDEIVQTQIQQFDGIQTKQAPRNSFEEVARFRLPMDCGGKEAIELVNDLLDRLKAEWDYQIQDQPRIYTEQDMLEKQDHILTLEQTIEELLDTIDQTKEEYEEKTKMYRRFEQGGFFETLYPTPQDIQPMSDDEDDIVVDLVEGRPEKYNALRQKAMQDQHALTESAIELARQREQLE</sequence>
<organism evidence="2 3">
    <name type="scientific">Rhizopus stolonifer</name>
    <name type="common">Rhizopus nigricans</name>
    <dbReference type="NCBI Taxonomy" id="4846"/>
    <lineage>
        <taxon>Eukaryota</taxon>
        <taxon>Fungi</taxon>
        <taxon>Fungi incertae sedis</taxon>
        <taxon>Mucoromycota</taxon>
        <taxon>Mucoromycotina</taxon>
        <taxon>Mucoromycetes</taxon>
        <taxon>Mucorales</taxon>
        <taxon>Mucorineae</taxon>
        <taxon>Rhizopodaceae</taxon>
        <taxon>Rhizopus</taxon>
    </lineage>
</organism>
<dbReference type="EMBL" id="PJQM01006910">
    <property type="protein sequence ID" value="RCH78911.1"/>
    <property type="molecule type" value="Genomic_DNA"/>
</dbReference>
<comment type="caution">
    <text evidence="2">The sequence shown here is derived from an EMBL/GenBank/DDBJ whole genome shotgun (WGS) entry which is preliminary data.</text>
</comment>
<feature type="coiled-coil region" evidence="1">
    <location>
        <begin position="108"/>
        <end position="142"/>
    </location>
</feature>
<accession>A0A367IN35</accession>
<evidence type="ECO:0000313" key="3">
    <source>
        <dbReference type="Proteomes" id="UP000253551"/>
    </source>
</evidence>
<keyword evidence="1" id="KW-0175">Coiled coil</keyword>
<feature type="non-terminal residue" evidence="2">
    <location>
        <position position="206"/>
    </location>
</feature>
<keyword evidence="3" id="KW-1185">Reference proteome</keyword>
<protein>
    <submittedName>
        <fullName evidence="2">Uncharacterized protein</fullName>
    </submittedName>
</protein>
<dbReference type="Proteomes" id="UP000253551">
    <property type="component" value="Unassembled WGS sequence"/>
</dbReference>
<gene>
    <name evidence="2" type="ORF">CU098_006392</name>
</gene>
<dbReference type="AlphaFoldDB" id="A0A367IN35"/>
<reference evidence="2 3" key="1">
    <citation type="journal article" date="2018" name="G3 (Bethesda)">
        <title>Phylogenetic and Phylogenomic Definition of Rhizopus Species.</title>
        <authorList>
            <person name="Gryganskyi A.P."/>
            <person name="Golan J."/>
            <person name="Dolatabadi S."/>
            <person name="Mondo S."/>
            <person name="Robb S."/>
            <person name="Idnurm A."/>
            <person name="Muszewska A."/>
            <person name="Steczkiewicz K."/>
            <person name="Masonjones S."/>
            <person name="Liao H.L."/>
            <person name="Gajdeczka M.T."/>
            <person name="Anike F."/>
            <person name="Vuek A."/>
            <person name="Anishchenko I.M."/>
            <person name="Voigt K."/>
            <person name="de Hoog G.S."/>
            <person name="Smith M.E."/>
            <person name="Heitman J."/>
            <person name="Vilgalys R."/>
            <person name="Stajich J.E."/>
        </authorList>
    </citation>
    <scope>NUCLEOTIDE SEQUENCE [LARGE SCALE GENOMIC DNA]</scope>
    <source>
        <strain evidence="2 3">LSU 92-RS-03</strain>
    </source>
</reference>
<evidence type="ECO:0000313" key="2">
    <source>
        <dbReference type="EMBL" id="RCH78911.1"/>
    </source>
</evidence>
<evidence type="ECO:0000256" key="1">
    <source>
        <dbReference type="SAM" id="Coils"/>
    </source>
</evidence>
<dbReference type="STRING" id="4846.A0A367IN35"/>
<proteinExistence type="predicted"/>
<name>A0A367IN35_RHIST</name>